<proteinExistence type="predicted"/>
<dbReference type="AlphaFoldDB" id="A0A1G1ZRA6"/>
<evidence type="ECO:0000256" key="3">
    <source>
        <dbReference type="ARBA" id="ARBA00022691"/>
    </source>
</evidence>
<keyword evidence="1" id="KW-0489">Methyltransferase</keyword>
<organism evidence="4 5">
    <name type="scientific">Candidatus Harrisonbacteria bacterium RIFCSPLOWO2_01_FULL_40_28</name>
    <dbReference type="NCBI Taxonomy" id="1798406"/>
    <lineage>
        <taxon>Bacteria</taxon>
        <taxon>Candidatus Harrisoniibacteriota</taxon>
    </lineage>
</organism>
<evidence type="ECO:0000313" key="5">
    <source>
        <dbReference type="Proteomes" id="UP000178517"/>
    </source>
</evidence>
<evidence type="ECO:0000256" key="1">
    <source>
        <dbReference type="ARBA" id="ARBA00022603"/>
    </source>
</evidence>
<dbReference type="CDD" id="cd02440">
    <property type="entry name" value="AdoMet_MTases"/>
    <property type="match status" value="1"/>
</dbReference>
<gene>
    <name evidence="4" type="ORF">A3A04_02520</name>
</gene>
<dbReference type="EMBL" id="MHJI01000008">
    <property type="protein sequence ID" value="OGY66280.1"/>
    <property type="molecule type" value="Genomic_DNA"/>
</dbReference>
<reference evidence="4 5" key="1">
    <citation type="journal article" date="2016" name="Nat. Commun.">
        <title>Thousands of microbial genomes shed light on interconnected biogeochemical processes in an aquifer system.</title>
        <authorList>
            <person name="Anantharaman K."/>
            <person name="Brown C.T."/>
            <person name="Hug L.A."/>
            <person name="Sharon I."/>
            <person name="Castelle C.J."/>
            <person name="Probst A.J."/>
            <person name="Thomas B.C."/>
            <person name="Singh A."/>
            <person name="Wilkins M.J."/>
            <person name="Karaoz U."/>
            <person name="Brodie E.L."/>
            <person name="Williams K.H."/>
            <person name="Hubbard S.S."/>
            <person name="Banfield J.F."/>
        </authorList>
    </citation>
    <scope>NUCLEOTIDE SEQUENCE [LARGE SCALE GENOMIC DNA]</scope>
</reference>
<dbReference type="PANTHER" id="PTHR43591">
    <property type="entry name" value="METHYLTRANSFERASE"/>
    <property type="match status" value="1"/>
</dbReference>
<evidence type="ECO:0000256" key="2">
    <source>
        <dbReference type="ARBA" id="ARBA00022679"/>
    </source>
</evidence>
<dbReference type="Pfam" id="PF01209">
    <property type="entry name" value="Ubie_methyltran"/>
    <property type="match status" value="1"/>
</dbReference>
<dbReference type="PANTHER" id="PTHR43591:SF24">
    <property type="entry name" value="2-METHOXY-6-POLYPRENYL-1,4-BENZOQUINOL METHYLASE, MITOCHONDRIAL"/>
    <property type="match status" value="1"/>
</dbReference>
<dbReference type="Proteomes" id="UP000178517">
    <property type="component" value="Unassembled WGS sequence"/>
</dbReference>
<dbReference type="SUPFAM" id="SSF53335">
    <property type="entry name" value="S-adenosyl-L-methionine-dependent methyltransferases"/>
    <property type="match status" value="1"/>
</dbReference>
<evidence type="ECO:0000313" key="4">
    <source>
        <dbReference type="EMBL" id="OGY66280.1"/>
    </source>
</evidence>
<dbReference type="Gene3D" id="3.40.50.150">
    <property type="entry name" value="Vaccinia Virus protein VP39"/>
    <property type="match status" value="1"/>
</dbReference>
<sequence>MPNNLNDKNLEKVKRVYSFWGKFPSLYNAQDAITFLGKAKTIRSLAVEKMGLKKGDKVLEVACGSGRNFPYLVEAVGKGGFILGFDYSQEMLVAAKQLCERNNWENVKLVHGDAARLEINKNGFDGVLSVLGISAIPDWEKALQRCYDVLRPGGKLVVCDARLFTGFLKILNPLVRRIYSKFAAWDSSKNIPEKMKEIFRNITIKNYNMETFFIAVSTKSLSPNALLERSF</sequence>
<accession>A0A1G1ZRA6</accession>
<dbReference type="InterPro" id="IPR029063">
    <property type="entry name" value="SAM-dependent_MTases_sf"/>
</dbReference>
<dbReference type="PROSITE" id="PS51608">
    <property type="entry name" value="SAM_MT_UBIE"/>
    <property type="match status" value="1"/>
</dbReference>
<dbReference type="STRING" id="1798406.A3A04_02520"/>
<name>A0A1G1ZRA6_9BACT</name>
<dbReference type="GO" id="GO:0008168">
    <property type="term" value="F:methyltransferase activity"/>
    <property type="evidence" value="ECO:0007669"/>
    <property type="project" value="UniProtKB-KW"/>
</dbReference>
<dbReference type="GO" id="GO:0032259">
    <property type="term" value="P:methylation"/>
    <property type="evidence" value="ECO:0007669"/>
    <property type="project" value="UniProtKB-KW"/>
</dbReference>
<keyword evidence="2" id="KW-0808">Transferase</keyword>
<comment type="caution">
    <text evidence="4">The sequence shown here is derived from an EMBL/GenBank/DDBJ whole genome shotgun (WGS) entry which is preliminary data.</text>
</comment>
<keyword evidence="3" id="KW-0949">S-adenosyl-L-methionine</keyword>
<protein>
    <recommendedName>
        <fullName evidence="6">Methyltransferase domain-containing protein</fullName>
    </recommendedName>
</protein>
<evidence type="ECO:0008006" key="6">
    <source>
        <dbReference type="Google" id="ProtNLM"/>
    </source>
</evidence>
<dbReference type="InterPro" id="IPR004033">
    <property type="entry name" value="UbiE/COQ5_MeTrFase"/>
</dbReference>